<evidence type="ECO:0000256" key="5">
    <source>
        <dbReference type="ARBA" id="ARBA00022692"/>
    </source>
</evidence>
<gene>
    <name evidence="9 11" type="ORF">CBG21990</name>
    <name evidence="9" type="ORF">CBG_21990</name>
</gene>
<keyword evidence="7" id="KW-0472">Membrane</keyword>
<dbReference type="Proteomes" id="UP000008549">
    <property type="component" value="Unassembled WGS sequence"/>
</dbReference>
<evidence type="ECO:0000256" key="6">
    <source>
        <dbReference type="ARBA" id="ARBA00022989"/>
    </source>
</evidence>
<organism evidence="9 10">
    <name type="scientific">Caenorhabditis briggsae</name>
    <dbReference type="NCBI Taxonomy" id="6238"/>
    <lineage>
        <taxon>Eukaryota</taxon>
        <taxon>Metazoa</taxon>
        <taxon>Ecdysozoa</taxon>
        <taxon>Nematoda</taxon>
        <taxon>Chromadorea</taxon>
        <taxon>Rhabditida</taxon>
        <taxon>Rhabditina</taxon>
        <taxon>Rhabditomorpha</taxon>
        <taxon>Rhabditoidea</taxon>
        <taxon>Rhabditidae</taxon>
        <taxon>Peloderinae</taxon>
        <taxon>Caenorhabditis</taxon>
    </lineage>
</organism>
<reference evidence="9 10" key="2">
    <citation type="journal article" date="2011" name="PLoS Genet.">
        <title>Caenorhabditis briggsae recombinant inbred line genotypes reveal inter-strain incompatibility and the evolution of recombination.</title>
        <authorList>
            <person name="Ross J.A."/>
            <person name="Koboldt D.C."/>
            <person name="Staisch J.E."/>
            <person name="Chamberlin H.M."/>
            <person name="Gupta B.P."/>
            <person name="Miller R.D."/>
            <person name="Baird S.E."/>
            <person name="Haag E.S."/>
        </authorList>
    </citation>
    <scope>NUCLEOTIDE SEQUENCE [LARGE SCALE GENOMIC DNA]</scope>
    <source>
        <strain evidence="9 10">AF16</strain>
    </source>
</reference>
<dbReference type="GeneID" id="8591071"/>
<dbReference type="RefSeq" id="XP_045097446.1">
    <property type="nucleotide sequence ID" value="XM_045237058.1"/>
</dbReference>
<dbReference type="HOGENOM" id="CLU_028496_1_0_1"/>
<dbReference type="KEGG" id="cbr:CBG_21990"/>
<keyword evidence="10" id="KW-1185">Reference proteome</keyword>
<dbReference type="AlphaFoldDB" id="A8Y1A4"/>
<keyword evidence="6" id="KW-1133">Transmembrane helix</keyword>
<name>A8Y1A4_CAEBR</name>
<evidence type="ECO:0000256" key="7">
    <source>
        <dbReference type="ARBA" id="ARBA00023136"/>
    </source>
</evidence>
<dbReference type="eggNOG" id="KOG4735">
    <property type="taxonomic scope" value="Eukaryota"/>
</dbReference>
<dbReference type="Pfam" id="PF01697">
    <property type="entry name" value="Glyco_transf_92"/>
    <property type="match status" value="1"/>
</dbReference>
<protein>
    <recommendedName>
        <fullName evidence="8">Glycosyltransferase family 92 protein</fullName>
        <ecNumber evidence="8">2.4.1.-</ecNumber>
    </recommendedName>
</protein>
<dbReference type="PANTHER" id="PTHR21645:SF17">
    <property type="entry name" value="GLYCOSYLTRANSFERASE FAMILY 92 PROTEIN-RELATED"/>
    <property type="match status" value="1"/>
</dbReference>
<dbReference type="WormBase" id="CBG21990">
    <property type="protein sequence ID" value="CBP44014"/>
    <property type="gene ID" value="WBGene00040643"/>
</dbReference>
<proteinExistence type="inferred from homology"/>
<evidence type="ECO:0000313" key="9">
    <source>
        <dbReference type="EMBL" id="CAP38673.2"/>
    </source>
</evidence>
<sequence>MSKKIKVTKLHVLCLILFILSVIAIRYAKDIRYAIGDQKPEKQKRPLKAFILSAYFYTTSESLGNNSLALVMSMNIGRNKNEQLNGVDQTKLTVMARNFSAGVVLSANYERITLHDNCQMITVFATLQLLPNPTQIALMTNETQADIPYKIPSYAKRDVVFCISPIYVSELWQSFLTAAHIYKQTLLPCNLGIDLTFLLYHLTLLMLIKKRNFRVWQPPKPIESAKFVALFELNDILVPKVAPTYVEEFESIIGKSEGVAYLSYQRRNFDANVYNSTGFSIQSMLDSLADKNTKQIGKVVVVPKNLNYTWMDRPLHTPDGFVSIDVTQNEITYIENITWIYDEPAVNTDSRAGGLFSNNSKNYKKLYGAAFVDIENELQFILSKEPIAEIVPTLPNFYYFYYLVNKCFEEKYYKFLKSESSNWVKNTCPGPQICGFYQHPKVDCVHVNAQHVYMKEAEPITYYYATSHHYSADIGCYAH</sequence>
<evidence type="ECO:0000256" key="8">
    <source>
        <dbReference type="RuleBase" id="RU366017"/>
    </source>
</evidence>
<evidence type="ECO:0000256" key="1">
    <source>
        <dbReference type="ARBA" id="ARBA00004167"/>
    </source>
</evidence>
<accession>A8Y1A4</accession>
<keyword evidence="5" id="KW-0812">Transmembrane</keyword>
<dbReference type="GO" id="GO:0016020">
    <property type="term" value="C:membrane"/>
    <property type="evidence" value="ECO:0007669"/>
    <property type="project" value="UniProtKB-SubCell"/>
</dbReference>
<keyword evidence="3 8" id="KW-0328">Glycosyltransferase</keyword>
<keyword evidence="4 8" id="KW-0808">Transferase</keyword>
<evidence type="ECO:0000256" key="4">
    <source>
        <dbReference type="ARBA" id="ARBA00022679"/>
    </source>
</evidence>
<dbReference type="EMBL" id="HE601317">
    <property type="protein sequence ID" value="CAP38673.2"/>
    <property type="molecule type" value="Genomic_DNA"/>
</dbReference>
<dbReference type="InterPro" id="IPR008166">
    <property type="entry name" value="Glyco_transf_92"/>
</dbReference>
<comment type="similarity">
    <text evidence="2 8">Belongs to the glycosyltransferase 92 family.</text>
</comment>
<evidence type="ECO:0000256" key="2">
    <source>
        <dbReference type="ARBA" id="ARBA00007647"/>
    </source>
</evidence>
<dbReference type="GO" id="GO:0016757">
    <property type="term" value="F:glycosyltransferase activity"/>
    <property type="evidence" value="ECO:0007669"/>
    <property type="project" value="UniProtKB-UniRule"/>
</dbReference>
<dbReference type="InParanoid" id="A8Y1A4"/>
<dbReference type="OMA" id="AFILSAY"/>
<evidence type="ECO:0000313" key="11">
    <source>
        <dbReference type="WormBase" id="CBG21990"/>
    </source>
</evidence>
<dbReference type="PANTHER" id="PTHR21645">
    <property type="entry name" value="GLYCOSYLTRANSFERASE FAMILY 92 PROTEIN"/>
    <property type="match status" value="1"/>
</dbReference>
<evidence type="ECO:0000256" key="3">
    <source>
        <dbReference type="ARBA" id="ARBA00022676"/>
    </source>
</evidence>
<dbReference type="EC" id="2.4.1.-" evidence="8"/>
<reference evidence="9 10" key="1">
    <citation type="journal article" date="2003" name="PLoS Biol.">
        <title>The genome sequence of Caenorhabditis briggsae: a platform for comparative genomics.</title>
        <authorList>
            <person name="Stein L.D."/>
            <person name="Bao Z."/>
            <person name="Blasiar D."/>
            <person name="Blumenthal T."/>
            <person name="Brent M.R."/>
            <person name="Chen N."/>
            <person name="Chinwalla A."/>
            <person name="Clarke L."/>
            <person name="Clee C."/>
            <person name="Coghlan A."/>
            <person name="Coulson A."/>
            <person name="D'Eustachio P."/>
            <person name="Fitch D.H."/>
            <person name="Fulton L.A."/>
            <person name="Fulton R.E."/>
            <person name="Griffiths-Jones S."/>
            <person name="Harris T.W."/>
            <person name="Hillier L.W."/>
            <person name="Kamath R."/>
            <person name="Kuwabara P.E."/>
            <person name="Mardis E.R."/>
            <person name="Marra M.A."/>
            <person name="Miner T.L."/>
            <person name="Minx P."/>
            <person name="Mullikin J.C."/>
            <person name="Plumb R.W."/>
            <person name="Rogers J."/>
            <person name="Schein J.E."/>
            <person name="Sohrmann M."/>
            <person name="Spieth J."/>
            <person name="Stajich J.E."/>
            <person name="Wei C."/>
            <person name="Willey D."/>
            <person name="Wilson R.K."/>
            <person name="Durbin R."/>
            <person name="Waterston R.H."/>
        </authorList>
    </citation>
    <scope>NUCLEOTIDE SEQUENCE [LARGE SCALE GENOMIC DNA]</scope>
    <source>
        <strain evidence="9 10">AF16</strain>
    </source>
</reference>
<dbReference type="InterPro" id="IPR052012">
    <property type="entry name" value="GTase_92"/>
</dbReference>
<dbReference type="CTD" id="8591071"/>
<evidence type="ECO:0000313" key="10">
    <source>
        <dbReference type="Proteomes" id="UP000008549"/>
    </source>
</evidence>
<comment type="subcellular location">
    <subcellularLocation>
        <location evidence="1">Membrane</location>
        <topology evidence="1">Single-pass membrane protein</topology>
    </subcellularLocation>
</comment>